<protein>
    <submittedName>
        <fullName evidence="1">Uncharacterized protein</fullName>
    </submittedName>
</protein>
<evidence type="ECO:0000313" key="2">
    <source>
        <dbReference type="Proteomes" id="UP001596548"/>
    </source>
</evidence>
<proteinExistence type="predicted"/>
<dbReference type="EMBL" id="JBHTBJ010000021">
    <property type="protein sequence ID" value="MFC7277260.1"/>
    <property type="molecule type" value="Genomic_DNA"/>
</dbReference>
<name>A0ABW2HXK8_9ACTN</name>
<organism evidence="1 2">
    <name type="scientific">Paractinoplanes rhizophilus</name>
    <dbReference type="NCBI Taxonomy" id="1416877"/>
    <lineage>
        <taxon>Bacteria</taxon>
        <taxon>Bacillati</taxon>
        <taxon>Actinomycetota</taxon>
        <taxon>Actinomycetes</taxon>
        <taxon>Micromonosporales</taxon>
        <taxon>Micromonosporaceae</taxon>
        <taxon>Paractinoplanes</taxon>
    </lineage>
</organism>
<keyword evidence="2" id="KW-1185">Reference proteome</keyword>
<evidence type="ECO:0000313" key="1">
    <source>
        <dbReference type="EMBL" id="MFC7277260.1"/>
    </source>
</evidence>
<gene>
    <name evidence="1" type="ORF">ACFQS1_24985</name>
</gene>
<dbReference type="Proteomes" id="UP001596548">
    <property type="component" value="Unassembled WGS sequence"/>
</dbReference>
<comment type="caution">
    <text evidence="1">The sequence shown here is derived from an EMBL/GenBank/DDBJ whole genome shotgun (WGS) entry which is preliminary data.</text>
</comment>
<accession>A0ABW2HXK8</accession>
<reference evidence="2" key="1">
    <citation type="journal article" date="2019" name="Int. J. Syst. Evol. Microbiol.">
        <title>The Global Catalogue of Microorganisms (GCM) 10K type strain sequencing project: providing services to taxonomists for standard genome sequencing and annotation.</title>
        <authorList>
            <consortium name="The Broad Institute Genomics Platform"/>
            <consortium name="The Broad Institute Genome Sequencing Center for Infectious Disease"/>
            <person name="Wu L."/>
            <person name="Ma J."/>
        </authorList>
    </citation>
    <scope>NUCLEOTIDE SEQUENCE [LARGE SCALE GENOMIC DNA]</scope>
    <source>
        <strain evidence="2">XZYJT-10</strain>
    </source>
</reference>
<sequence length="43" mass="4622">MSGRGNGRGSGRGTNRRLAGLRFAVPLAGAHVRRVFDERCPGR</sequence>